<protein>
    <submittedName>
        <fullName evidence="2">Uncharacterized protein</fullName>
    </submittedName>
</protein>
<accession>A0A9P6XKH2</accession>
<organism evidence="2 3">
    <name type="scientific">Rhizopus oryzae</name>
    <name type="common">Mucormycosis agent</name>
    <name type="synonym">Rhizopus arrhizus var. delemar</name>
    <dbReference type="NCBI Taxonomy" id="64495"/>
    <lineage>
        <taxon>Eukaryota</taxon>
        <taxon>Fungi</taxon>
        <taxon>Fungi incertae sedis</taxon>
        <taxon>Mucoromycota</taxon>
        <taxon>Mucoromycotina</taxon>
        <taxon>Mucoromycetes</taxon>
        <taxon>Mucorales</taxon>
        <taxon>Mucorineae</taxon>
        <taxon>Rhizopodaceae</taxon>
        <taxon>Rhizopus</taxon>
    </lineage>
</organism>
<comment type="caution">
    <text evidence="2">The sequence shown here is derived from an EMBL/GenBank/DDBJ whole genome shotgun (WGS) entry which is preliminary data.</text>
</comment>
<dbReference type="EMBL" id="JAANQT010000023">
    <property type="protein sequence ID" value="KAG1315789.1"/>
    <property type="molecule type" value="Genomic_DNA"/>
</dbReference>
<sequence length="129" mass="14413">MPAEDNSKPDSTSVTEDKDEFQEAISTLDSVDEENIDCSNLPTQSDENSSQKKTGRKEATKRLLRPLVTFSSLFMNIQKRNNSEPFTPTSAVKRSKGKLALFDDTLEVEEDVAFEDKYDKNSSVPRGSS</sequence>
<feature type="region of interest" description="Disordered" evidence="1">
    <location>
        <begin position="27"/>
        <end position="61"/>
    </location>
</feature>
<dbReference type="OrthoDB" id="10277545at2759"/>
<evidence type="ECO:0000313" key="2">
    <source>
        <dbReference type="EMBL" id="KAG1315789.1"/>
    </source>
</evidence>
<feature type="region of interest" description="Disordered" evidence="1">
    <location>
        <begin position="1"/>
        <end position="20"/>
    </location>
</feature>
<dbReference type="AlphaFoldDB" id="A0A9P6XKH2"/>
<name>A0A9P6XKH2_RHIOR</name>
<evidence type="ECO:0000313" key="3">
    <source>
        <dbReference type="Proteomes" id="UP000716291"/>
    </source>
</evidence>
<proteinExistence type="predicted"/>
<dbReference type="Proteomes" id="UP000716291">
    <property type="component" value="Unassembled WGS sequence"/>
</dbReference>
<feature type="compositionally biased region" description="Polar residues" evidence="1">
    <location>
        <begin position="37"/>
        <end position="52"/>
    </location>
</feature>
<keyword evidence="3" id="KW-1185">Reference proteome</keyword>
<evidence type="ECO:0000256" key="1">
    <source>
        <dbReference type="SAM" id="MobiDB-lite"/>
    </source>
</evidence>
<gene>
    <name evidence="2" type="ORF">G6F64_000394</name>
</gene>
<reference evidence="2" key="1">
    <citation type="journal article" date="2020" name="Microb. Genom.">
        <title>Genetic diversity of clinical and environmental Mucorales isolates obtained from an investigation of mucormycosis cases among solid organ transplant recipients.</title>
        <authorList>
            <person name="Nguyen M.H."/>
            <person name="Kaul D."/>
            <person name="Muto C."/>
            <person name="Cheng S.J."/>
            <person name="Richter R.A."/>
            <person name="Bruno V.M."/>
            <person name="Liu G."/>
            <person name="Beyhan S."/>
            <person name="Sundermann A.J."/>
            <person name="Mounaud S."/>
            <person name="Pasculle A.W."/>
            <person name="Nierman W.C."/>
            <person name="Driscoll E."/>
            <person name="Cumbie R."/>
            <person name="Clancy C.J."/>
            <person name="Dupont C.L."/>
        </authorList>
    </citation>
    <scope>NUCLEOTIDE SEQUENCE</scope>
    <source>
        <strain evidence="2">GL11</strain>
    </source>
</reference>